<dbReference type="EMBL" id="CAUWAG010000018">
    <property type="protein sequence ID" value="CAJ2510627.1"/>
    <property type="molecule type" value="Genomic_DNA"/>
</dbReference>
<feature type="compositionally biased region" description="Polar residues" evidence="2">
    <location>
        <begin position="402"/>
        <end position="419"/>
    </location>
</feature>
<feature type="region of interest" description="Disordered" evidence="2">
    <location>
        <begin position="1"/>
        <end position="182"/>
    </location>
</feature>
<feature type="region of interest" description="Disordered" evidence="2">
    <location>
        <begin position="913"/>
        <end position="996"/>
    </location>
</feature>
<feature type="compositionally biased region" description="Low complexity" evidence="2">
    <location>
        <begin position="965"/>
        <end position="980"/>
    </location>
</feature>
<feature type="compositionally biased region" description="Pro residues" evidence="2">
    <location>
        <begin position="860"/>
        <end position="874"/>
    </location>
</feature>
<feature type="compositionally biased region" description="Polar residues" evidence="2">
    <location>
        <begin position="847"/>
        <end position="857"/>
    </location>
</feature>
<feature type="compositionally biased region" description="Low complexity" evidence="2">
    <location>
        <begin position="624"/>
        <end position="646"/>
    </location>
</feature>
<comment type="caution">
    <text evidence="3">The sequence shown here is derived from an EMBL/GenBank/DDBJ whole genome shotgun (WGS) entry which is preliminary data.</text>
</comment>
<feature type="compositionally biased region" description="Basic and acidic residues" evidence="2">
    <location>
        <begin position="1"/>
        <end position="15"/>
    </location>
</feature>
<proteinExistence type="predicted"/>
<feature type="region of interest" description="Disordered" evidence="2">
    <location>
        <begin position="366"/>
        <end position="497"/>
    </location>
</feature>
<keyword evidence="4" id="KW-1185">Reference proteome</keyword>
<feature type="region of interest" description="Disordered" evidence="2">
    <location>
        <begin position="733"/>
        <end position="899"/>
    </location>
</feature>
<feature type="compositionally biased region" description="Polar residues" evidence="2">
    <location>
        <begin position="945"/>
        <end position="961"/>
    </location>
</feature>
<feature type="compositionally biased region" description="Polar residues" evidence="2">
    <location>
        <begin position="21"/>
        <end position="31"/>
    </location>
</feature>
<keyword evidence="1" id="KW-0175">Coiled coil</keyword>
<dbReference type="AlphaFoldDB" id="A0AAI8VT68"/>
<feature type="compositionally biased region" description="Polar residues" evidence="2">
    <location>
        <begin position="430"/>
        <end position="440"/>
    </location>
</feature>
<feature type="compositionally biased region" description="Low complexity" evidence="2">
    <location>
        <begin position="124"/>
        <end position="134"/>
    </location>
</feature>
<feature type="compositionally biased region" description="Low complexity" evidence="2">
    <location>
        <begin position="80"/>
        <end position="95"/>
    </location>
</feature>
<organism evidence="3 4">
    <name type="scientific">Anthostomella pinea</name>
    <dbReference type="NCBI Taxonomy" id="933095"/>
    <lineage>
        <taxon>Eukaryota</taxon>
        <taxon>Fungi</taxon>
        <taxon>Dikarya</taxon>
        <taxon>Ascomycota</taxon>
        <taxon>Pezizomycotina</taxon>
        <taxon>Sordariomycetes</taxon>
        <taxon>Xylariomycetidae</taxon>
        <taxon>Xylariales</taxon>
        <taxon>Xylariaceae</taxon>
        <taxon>Anthostomella</taxon>
    </lineage>
</organism>
<feature type="compositionally biased region" description="Polar residues" evidence="2">
    <location>
        <begin position="753"/>
        <end position="766"/>
    </location>
</feature>
<feature type="compositionally biased region" description="Polar residues" evidence="2">
    <location>
        <begin position="142"/>
        <end position="151"/>
    </location>
</feature>
<evidence type="ECO:0000313" key="4">
    <source>
        <dbReference type="Proteomes" id="UP001295740"/>
    </source>
</evidence>
<feature type="region of interest" description="Disordered" evidence="2">
    <location>
        <begin position="618"/>
        <end position="687"/>
    </location>
</feature>
<feature type="compositionally biased region" description="Basic and acidic residues" evidence="2">
    <location>
        <begin position="647"/>
        <end position="676"/>
    </location>
</feature>
<feature type="compositionally biased region" description="Basic and acidic residues" evidence="2">
    <location>
        <begin position="106"/>
        <end position="122"/>
    </location>
</feature>
<evidence type="ECO:0000256" key="1">
    <source>
        <dbReference type="SAM" id="Coils"/>
    </source>
</evidence>
<gene>
    <name evidence="3" type="ORF">KHLLAP_LOCUS11095</name>
</gene>
<evidence type="ECO:0000313" key="3">
    <source>
        <dbReference type="EMBL" id="CAJ2510627.1"/>
    </source>
</evidence>
<feature type="compositionally biased region" description="Low complexity" evidence="2">
    <location>
        <begin position="32"/>
        <end position="53"/>
    </location>
</feature>
<feature type="compositionally biased region" description="Polar residues" evidence="2">
    <location>
        <begin position="458"/>
        <end position="473"/>
    </location>
</feature>
<accession>A0AAI8VT68</accession>
<dbReference type="Proteomes" id="UP001295740">
    <property type="component" value="Unassembled WGS sequence"/>
</dbReference>
<evidence type="ECO:0000256" key="2">
    <source>
        <dbReference type="SAM" id="MobiDB-lite"/>
    </source>
</evidence>
<reference evidence="3" key="1">
    <citation type="submission" date="2023-10" db="EMBL/GenBank/DDBJ databases">
        <authorList>
            <person name="Hackl T."/>
        </authorList>
    </citation>
    <scope>NUCLEOTIDE SEQUENCE</scope>
</reference>
<protein>
    <submittedName>
        <fullName evidence="3">Uu.00g062520.m01.CDS01</fullName>
    </submittedName>
</protein>
<sequence>MDGSGDPKESRERSQPRASPRANTASIANAQSTPKSMKSTTPKSMKSTSSTPSRLREPTHATAHPTHKFHHSHCGESPASMRTSSRLSRQSSQEPRQSKPPVSNFLHEKLQRERQAESERLAKKLSGSLSSSAGDVRDREAQNSPSRSSAAGTGRGPRSNSGDEDSSQHGMGAKQMDKAFSNLHKQNFDLKLELYHRRERQSALEQRVEKLESEQRETNEMNDKLLAELQNRDKAVEEAVNMIVKLEARVDALVREKEMVRQVEFGGPYHHPQVDDAEAAMAETPRLNDFGLWPSVGETKNLERMPSFLSEQSEHTENLRNVVLQSRSSLMHLRKVSESSADPSESHRFASPSLSILSESSFKSVYGSKDGQDTTGLPTLDDLGGMNGMDGSQFDRSRTPTRKTSMGSWDSRSNLTPNHGMNAADKTRNSRSTQPRSSNDIFIAGSPLQQLDRRETKASATDVSPASSGSNQGRRVTTPTRARAVKPQTQARTKQDKRAALHKVLTNYPTNNDFNSSLTLPPTPDTVSSSFLRTHKHHTSSQDSLMKQVEIISADSSFGPQSDRSGHSVSSIGRYQASPHLDSQLASTTAFSSRRHVPAPVVNSDLFSGFGHLAQALPRRPHSAAETASSRARADSFVSDSDSDGGVDARSEGESVDYFMRESLKEDGRNVHSQRERGKRRSPSPDLFHFPADAGGWETDVIFGALKGSGFLGSPVSTLKRDPIDDMTSSFEARQTETLEPPITGPAPPCPSRRSSLQARTGSSNAEPLLGGKLRKSPVRGISVARIDTRGRSNSIDSAARNPPHKMPSQQSEAGAGGKRSQYPPISGLQSRGRSLGLNTLFRRSGSESYSVPTSATEPIIPPMATPHLPPPQQQAPSHPFVPPKGTRPTGRSSVPPPLTMPWAMRPPRTFEDDFSSATPPPIMRNRGPQPAASGDSKDPMSPGIPQTQVDMMTGPSTPTTVVFPAGGSTVTTVTGPPSATKKRWFGLGRRGSLKG</sequence>
<name>A0AAI8VT68_9PEZI</name>
<feature type="coiled-coil region" evidence="1">
    <location>
        <begin position="201"/>
        <end position="263"/>
    </location>
</feature>